<organism evidence="8 9">
    <name type="scientific">Actinospica acidithermotolerans</name>
    <dbReference type="NCBI Taxonomy" id="2828514"/>
    <lineage>
        <taxon>Bacteria</taxon>
        <taxon>Bacillati</taxon>
        <taxon>Actinomycetota</taxon>
        <taxon>Actinomycetes</taxon>
        <taxon>Catenulisporales</taxon>
        <taxon>Actinospicaceae</taxon>
        <taxon>Actinospica</taxon>
    </lineage>
</organism>
<dbReference type="RefSeq" id="WP_212522455.1">
    <property type="nucleotide sequence ID" value="NZ_JAGSOH010000217.1"/>
</dbReference>
<evidence type="ECO:0000256" key="6">
    <source>
        <dbReference type="ARBA" id="ARBA00022842"/>
    </source>
</evidence>
<evidence type="ECO:0000256" key="7">
    <source>
        <dbReference type="ARBA" id="ARBA00038093"/>
    </source>
</evidence>
<dbReference type="GO" id="GO:0046872">
    <property type="term" value="F:metal ion binding"/>
    <property type="evidence" value="ECO:0007669"/>
    <property type="project" value="UniProtKB-KW"/>
</dbReference>
<dbReference type="Gene3D" id="3.40.50.1010">
    <property type="entry name" value="5'-nuclease"/>
    <property type="match status" value="1"/>
</dbReference>
<sequence length="137" mass="14978">MSERKPIGLLDTRTLIDIEDIPDERLPIVSEVCAISMAELMMGVHMARDAADRSARITKLLTVGANFDPLPFGDKATNSFNALVGLTVAIGRNPKPRKNDLMIAATAVANGLPLYTANIDEFKGLESMLEVVEVRRR</sequence>
<keyword evidence="3" id="KW-0540">Nuclease</keyword>
<dbReference type="GO" id="GO:0016787">
    <property type="term" value="F:hydrolase activity"/>
    <property type="evidence" value="ECO:0007669"/>
    <property type="project" value="UniProtKB-KW"/>
</dbReference>
<name>A0A941IK11_9ACTN</name>
<dbReference type="CDD" id="cd18732">
    <property type="entry name" value="PIN_MtVapC4-C5_like"/>
    <property type="match status" value="1"/>
</dbReference>
<keyword evidence="9" id="KW-1185">Reference proteome</keyword>
<evidence type="ECO:0000256" key="3">
    <source>
        <dbReference type="ARBA" id="ARBA00022722"/>
    </source>
</evidence>
<comment type="similarity">
    <text evidence="7">Belongs to the PINc/VapC protein family.</text>
</comment>
<comment type="caution">
    <text evidence="8">The sequence shown here is derived from an EMBL/GenBank/DDBJ whole genome shotgun (WGS) entry which is preliminary data.</text>
</comment>
<keyword evidence="6" id="KW-0460">Magnesium</keyword>
<dbReference type="GO" id="GO:0004518">
    <property type="term" value="F:nuclease activity"/>
    <property type="evidence" value="ECO:0007669"/>
    <property type="project" value="UniProtKB-KW"/>
</dbReference>
<dbReference type="InterPro" id="IPR050556">
    <property type="entry name" value="Type_II_TA_system_RNase"/>
</dbReference>
<dbReference type="AlphaFoldDB" id="A0A941IK11"/>
<accession>A0A941IK11</accession>
<evidence type="ECO:0000256" key="2">
    <source>
        <dbReference type="ARBA" id="ARBA00022649"/>
    </source>
</evidence>
<dbReference type="EMBL" id="JAGSOH010000217">
    <property type="protein sequence ID" value="MBR7831345.1"/>
    <property type="molecule type" value="Genomic_DNA"/>
</dbReference>
<evidence type="ECO:0000256" key="1">
    <source>
        <dbReference type="ARBA" id="ARBA00001946"/>
    </source>
</evidence>
<comment type="cofactor">
    <cofactor evidence="1">
        <name>Mg(2+)</name>
        <dbReference type="ChEBI" id="CHEBI:18420"/>
    </cofactor>
</comment>
<keyword evidence="2" id="KW-1277">Toxin-antitoxin system</keyword>
<dbReference type="Proteomes" id="UP000676325">
    <property type="component" value="Unassembled WGS sequence"/>
</dbReference>
<dbReference type="SUPFAM" id="SSF88723">
    <property type="entry name" value="PIN domain-like"/>
    <property type="match status" value="1"/>
</dbReference>
<dbReference type="PANTHER" id="PTHR33653:SF1">
    <property type="entry name" value="RIBONUCLEASE VAPC2"/>
    <property type="match status" value="1"/>
</dbReference>
<proteinExistence type="inferred from homology"/>
<keyword evidence="4" id="KW-0479">Metal-binding</keyword>
<dbReference type="InterPro" id="IPR029060">
    <property type="entry name" value="PIN-like_dom_sf"/>
</dbReference>
<evidence type="ECO:0000313" key="9">
    <source>
        <dbReference type="Proteomes" id="UP000676325"/>
    </source>
</evidence>
<evidence type="ECO:0000313" key="8">
    <source>
        <dbReference type="EMBL" id="MBR7831345.1"/>
    </source>
</evidence>
<protein>
    <submittedName>
        <fullName evidence="8">Type II toxin-antitoxin system VapC family toxin</fullName>
    </submittedName>
</protein>
<evidence type="ECO:0000256" key="4">
    <source>
        <dbReference type="ARBA" id="ARBA00022723"/>
    </source>
</evidence>
<evidence type="ECO:0000256" key="5">
    <source>
        <dbReference type="ARBA" id="ARBA00022801"/>
    </source>
</evidence>
<dbReference type="PANTHER" id="PTHR33653">
    <property type="entry name" value="RIBONUCLEASE VAPC2"/>
    <property type="match status" value="1"/>
</dbReference>
<keyword evidence="5" id="KW-0378">Hydrolase</keyword>
<reference evidence="8" key="1">
    <citation type="submission" date="2021-04" db="EMBL/GenBank/DDBJ databases">
        <title>Genome based classification of Actinospica acidithermotolerans sp. nov., an actinobacterium isolated from an Indonesian hot spring.</title>
        <authorList>
            <person name="Kusuma A.B."/>
            <person name="Putra K.E."/>
            <person name="Nafisah S."/>
            <person name="Loh J."/>
            <person name="Nouioui I."/>
            <person name="Goodfellow M."/>
        </authorList>
    </citation>
    <scope>NUCLEOTIDE SEQUENCE</scope>
    <source>
        <strain evidence="8">MGRD01-02</strain>
    </source>
</reference>
<gene>
    <name evidence="8" type="ORF">KDK95_33885</name>
</gene>